<dbReference type="OrthoDB" id="651281at2"/>
<dbReference type="SUPFAM" id="SSF56300">
    <property type="entry name" value="Metallo-dependent phosphatases"/>
    <property type="match status" value="1"/>
</dbReference>
<name>A0A6P2C5F6_9ACTN</name>
<comment type="caution">
    <text evidence="1">The sequence shown here is derived from an EMBL/GenBank/DDBJ whole genome shotgun (WGS) entry which is preliminary data.</text>
</comment>
<evidence type="ECO:0000313" key="2">
    <source>
        <dbReference type="Proteomes" id="UP000460272"/>
    </source>
</evidence>
<dbReference type="RefSeq" id="WP_145852461.1">
    <property type="nucleotide sequence ID" value="NZ_RPFW01000002.1"/>
</dbReference>
<protein>
    <recommendedName>
        <fullName evidence="3">Metallophosphoesterase</fullName>
    </recommendedName>
</protein>
<dbReference type="Proteomes" id="UP000460272">
    <property type="component" value="Unassembled WGS sequence"/>
</dbReference>
<dbReference type="InterPro" id="IPR029052">
    <property type="entry name" value="Metallo-depent_PP-like"/>
</dbReference>
<gene>
    <name evidence="1" type="ORF">EAS64_08820</name>
</gene>
<evidence type="ECO:0008006" key="3">
    <source>
        <dbReference type="Google" id="ProtNLM"/>
    </source>
</evidence>
<evidence type="ECO:0000313" key="1">
    <source>
        <dbReference type="EMBL" id="TVZ04753.1"/>
    </source>
</evidence>
<dbReference type="AlphaFoldDB" id="A0A6P2C5F6"/>
<reference evidence="1 2" key="1">
    <citation type="submission" date="2018-11" db="EMBL/GenBank/DDBJ databases">
        <title>Trebonia kvetii gen.nov., sp.nov., a novel acidophilic actinobacterium, and proposal of the new actinobacterial family Treboniaceae fam. nov.</title>
        <authorList>
            <person name="Rapoport D."/>
            <person name="Sagova-Mareckova M."/>
            <person name="Sedlacek I."/>
            <person name="Provaznik J."/>
            <person name="Kralova S."/>
            <person name="Pavlinic D."/>
            <person name="Benes V."/>
            <person name="Kopecky J."/>
        </authorList>
    </citation>
    <scope>NUCLEOTIDE SEQUENCE [LARGE SCALE GENOMIC DNA]</scope>
    <source>
        <strain evidence="1 2">15Tr583</strain>
    </source>
</reference>
<keyword evidence="2" id="KW-1185">Reference proteome</keyword>
<organism evidence="1 2">
    <name type="scientific">Trebonia kvetii</name>
    <dbReference type="NCBI Taxonomy" id="2480626"/>
    <lineage>
        <taxon>Bacteria</taxon>
        <taxon>Bacillati</taxon>
        <taxon>Actinomycetota</taxon>
        <taxon>Actinomycetes</taxon>
        <taxon>Streptosporangiales</taxon>
        <taxon>Treboniaceae</taxon>
        <taxon>Trebonia</taxon>
    </lineage>
</organism>
<accession>A0A6P2C5F6</accession>
<proteinExistence type="predicted"/>
<sequence length="107" mass="11675">MRRPTGCAYHAKPVTAPGPELAAGPPYRFWPTPARIRLARLFGGTPPALVISGHVHQYRLLCLDGTDHLWVPTTWAVLPDHVQPVLGAKRCGIASLSLAPERYKNSS</sequence>
<dbReference type="EMBL" id="RPFW01000002">
    <property type="protein sequence ID" value="TVZ04753.1"/>
    <property type="molecule type" value="Genomic_DNA"/>
</dbReference>